<dbReference type="InterPro" id="IPR036388">
    <property type="entry name" value="WH-like_DNA-bd_sf"/>
</dbReference>
<feature type="domain" description="DUF4910" evidence="4">
    <location>
        <begin position="25"/>
        <end position="366"/>
    </location>
</feature>
<protein>
    <submittedName>
        <fullName evidence="5">Aminopeptidase-like domain-containing protein</fullName>
    </submittedName>
</protein>
<organism evidence="5 6">
    <name type="scientific">Hymenobacter gelipurpurascens</name>
    <dbReference type="NCBI Taxonomy" id="89968"/>
    <lineage>
        <taxon>Bacteria</taxon>
        <taxon>Pseudomonadati</taxon>
        <taxon>Bacteroidota</taxon>
        <taxon>Cytophagia</taxon>
        <taxon>Cytophagales</taxon>
        <taxon>Hymenobacteraceae</taxon>
        <taxon>Hymenobacter</taxon>
    </lineage>
</organism>
<evidence type="ECO:0000259" key="4">
    <source>
        <dbReference type="Pfam" id="PF16254"/>
    </source>
</evidence>
<dbReference type="Pfam" id="PF16221">
    <property type="entry name" value="HTH_47"/>
    <property type="match status" value="1"/>
</dbReference>
<dbReference type="InterPro" id="IPR012353">
    <property type="entry name" value="UCP015244"/>
</dbReference>
<evidence type="ECO:0000259" key="2">
    <source>
        <dbReference type="Pfam" id="PF09940"/>
    </source>
</evidence>
<feature type="binding site" evidence="1">
    <location>
        <position position="204"/>
    </location>
    <ligand>
        <name>Zn(2+)</name>
        <dbReference type="ChEBI" id="CHEBI:29105"/>
    </ligand>
</feature>
<keyword evidence="5" id="KW-0031">Aminopeptidase</keyword>
<proteinExistence type="predicted"/>
<dbReference type="GO" id="GO:0046872">
    <property type="term" value="F:metal ion binding"/>
    <property type="evidence" value="ECO:0007669"/>
    <property type="project" value="UniProtKB-KW"/>
</dbReference>
<dbReference type="Gene3D" id="3.40.630.10">
    <property type="entry name" value="Zn peptidases"/>
    <property type="match status" value="1"/>
</dbReference>
<reference evidence="6" key="1">
    <citation type="submission" date="2017-06" db="EMBL/GenBank/DDBJ databases">
        <authorList>
            <person name="Varghese N."/>
            <person name="Submissions S."/>
        </authorList>
    </citation>
    <scope>NUCLEOTIDE SEQUENCE [LARGE SCALE GENOMIC DNA]</scope>
    <source>
        <strain evidence="6">DSM 11116</strain>
    </source>
</reference>
<dbReference type="PIRSF" id="PIRSF015244">
    <property type="entry name" value="UCP015244"/>
    <property type="match status" value="1"/>
</dbReference>
<dbReference type="Gene3D" id="3.50.30.90">
    <property type="match status" value="1"/>
</dbReference>
<evidence type="ECO:0000313" key="5">
    <source>
        <dbReference type="EMBL" id="SNC66481.1"/>
    </source>
</evidence>
<keyword evidence="1" id="KW-0862">Zinc</keyword>
<dbReference type="Pfam" id="PF16254">
    <property type="entry name" value="DUF4910"/>
    <property type="match status" value="1"/>
</dbReference>
<dbReference type="InterPro" id="IPR032622">
    <property type="entry name" value="UCP01524_HTH"/>
</dbReference>
<feature type="domain" description="DUF2172" evidence="2">
    <location>
        <begin position="77"/>
        <end position="168"/>
    </location>
</feature>
<dbReference type="InterPro" id="IPR032589">
    <property type="entry name" value="DUF4910"/>
</dbReference>
<dbReference type="Pfam" id="PF09940">
    <property type="entry name" value="DUF2172"/>
    <property type="match status" value="1"/>
</dbReference>
<dbReference type="EMBL" id="FYEW01000001">
    <property type="protein sequence ID" value="SNC66481.1"/>
    <property type="molecule type" value="Genomic_DNA"/>
</dbReference>
<dbReference type="AlphaFoldDB" id="A0A212TKW5"/>
<dbReference type="Gene3D" id="1.10.10.10">
    <property type="entry name" value="Winged helix-like DNA-binding domain superfamily/Winged helix DNA-binding domain"/>
    <property type="match status" value="1"/>
</dbReference>
<dbReference type="SUPFAM" id="SSF53187">
    <property type="entry name" value="Zn-dependent exopeptidases"/>
    <property type="match status" value="1"/>
</dbReference>
<dbReference type="RefSeq" id="WP_212590373.1">
    <property type="nucleotide sequence ID" value="NZ_FYEW01000001.1"/>
</dbReference>
<evidence type="ECO:0000256" key="1">
    <source>
        <dbReference type="PIRSR" id="PIRSR015244-50"/>
    </source>
</evidence>
<evidence type="ECO:0000313" key="6">
    <source>
        <dbReference type="Proteomes" id="UP000198131"/>
    </source>
</evidence>
<keyword evidence="6" id="KW-1185">Reference proteome</keyword>
<feature type="binding site" evidence="1">
    <location>
        <position position="198"/>
    </location>
    <ligand>
        <name>Zn(2+)</name>
        <dbReference type="ChEBI" id="CHEBI:29105"/>
    </ligand>
</feature>
<evidence type="ECO:0000259" key="3">
    <source>
        <dbReference type="Pfam" id="PF16221"/>
    </source>
</evidence>
<dbReference type="InterPro" id="IPR032610">
    <property type="entry name" value="DUF2172"/>
</dbReference>
<gene>
    <name evidence="5" type="ORF">SAMN06265337_1625</name>
</gene>
<accession>A0A212TKW5</accession>
<keyword evidence="1" id="KW-0479">Metal-binding</keyword>
<comment type="cofactor">
    <cofactor evidence="1">
        <name>Zn(2+)</name>
        <dbReference type="ChEBI" id="CHEBI:29105"/>
    </cofactor>
    <text evidence="1">Binds 1 zinc ion per subunit.</text>
</comment>
<keyword evidence="5" id="KW-0645">Protease</keyword>
<sequence length="443" mass="49436">MSSTSEAAFLAPPTGKPVGQSVAMHRLLRKLYPIGRSITGEGVRQTLRMLEQYLPAGLQVQEVPSGTPVLDWVVPPEWNIRQAYVRDTQGRHVIDFANHNLHVVGYSQPVAGWFTRAELEEHLHSLPEQPDLIPYRTSYYGASWGFCLAHRQREQLQDEVYEVCIDATHDPAGSLTYGQLLLPGSSEEEVLISCHLCHPSLANDNISGLVVATALANWLADRPRRYSYRFLFVPATIGAITWLAQHQETAVPCVRHGLVLSLLGGPGQFTYKASEAGAAEVDRAVALALRDLHEPHELRLFSPYGYDERQYCSPGFRLPVGCLTRTPFGEFPEYHTSADNPDFVTQQQLTGSLRLLRRVCRVLEQNQTYQNLSPYGEPQLGRRGLYKTVGGGLDGQQWQMVLLWVLNQSDGRHSLLDIAERSGLPFQLLHKAAVALRATQLLA</sequence>
<feature type="domain" description="UCP01524 winged helix-turn-helix" evidence="3">
    <location>
        <begin position="367"/>
        <end position="442"/>
    </location>
</feature>
<name>A0A212TKW5_9BACT</name>
<dbReference type="GO" id="GO:0004177">
    <property type="term" value="F:aminopeptidase activity"/>
    <property type="evidence" value="ECO:0007669"/>
    <property type="project" value="UniProtKB-KW"/>
</dbReference>
<keyword evidence="5" id="KW-0378">Hydrolase</keyword>
<dbReference type="Proteomes" id="UP000198131">
    <property type="component" value="Unassembled WGS sequence"/>
</dbReference>
<feature type="binding site" evidence="1">
    <location>
        <position position="335"/>
    </location>
    <ligand>
        <name>Zn(2+)</name>
        <dbReference type="ChEBI" id="CHEBI:29105"/>
    </ligand>
</feature>